<feature type="domain" description="AAA+ ATPase" evidence="5">
    <location>
        <begin position="153"/>
        <end position="311"/>
    </location>
</feature>
<feature type="domain" description="AAA+ ATPase" evidence="5">
    <location>
        <begin position="421"/>
        <end position="560"/>
    </location>
</feature>
<evidence type="ECO:0000256" key="1">
    <source>
        <dbReference type="ARBA" id="ARBA00022741"/>
    </source>
</evidence>
<keyword evidence="6" id="KW-0542">Nucleomorph</keyword>
<dbReference type="PANTHER" id="PTHR23077">
    <property type="entry name" value="AAA-FAMILY ATPASE"/>
    <property type="match status" value="1"/>
</dbReference>
<dbReference type="Proteomes" id="UP000243423">
    <property type="component" value="Nucleomorph 3"/>
</dbReference>
<dbReference type="SMART" id="SM00382">
    <property type="entry name" value="AAA"/>
    <property type="match status" value="2"/>
</dbReference>
<protein>
    <submittedName>
        <fullName evidence="6">Cell division control protein 48</fullName>
    </submittedName>
</protein>
<sequence length="658" mass="77181">MKNPCTDKITLVFLQLKIFCYLPDTANSIDITLFSEICTNFFCFHFNILDFIFVKKRLQYFFRRFFRFNPEDKYIFTRKNFNSTRDVDVKNCLTVKCQISKKYKFFLFDNAVINSRLKYTDFIGIERLMVQIQKYIEWPLFVYKTHRRSDIYPVENILLLGQQGIGKTFLAYTIGGELKVPIFKLSLFFLLKTKIDKTKIKQFFKHLKQSPVHIFFIDNINKMENLSNHRKRKIKYKKFKKILAWITLYKKRKTNLSFLIATLDQMKSQCHVFPIENYFENKITINLPNLYHRFSLLFHFTKHIYLSKKINLNHISIKTKGFSPKDLFVLIKNTFILTLFRICKKVFKGKYRKKKINLINFKIKLIDLTFGFSKTKPSVQIKSLGKTEISWDQIGALHNVRTILSKYIIEPIKNSTHTLGKSAGVLLYGPPGCGKTLIAQAAACESNANYINIKGPEILDKFLGESEKTIRTIFNQARMYAPSVIFFDEIDSITFKRSSTTSSQNGVTDRILNQLLVEMDGIDKKEFIYVIGATNRPEVIDKAVLRPGRLDKFLFISFPRKKEKIQILNAICKKILILPYINFTYIIQFLPQKYSGADLTFLTKEAVLNNLNSRLDYTLIHNKINGLFNVSLFFINTQDYRMGFMKINKTNFIRLTAN</sequence>
<dbReference type="AlphaFoldDB" id="F2HID9"/>
<dbReference type="SUPFAM" id="SSF52540">
    <property type="entry name" value="P-loop containing nucleoside triphosphate hydrolases"/>
    <property type="match status" value="2"/>
</dbReference>
<evidence type="ECO:0000256" key="2">
    <source>
        <dbReference type="ARBA" id="ARBA00022840"/>
    </source>
</evidence>
<dbReference type="GO" id="GO:0005524">
    <property type="term" value="F:ATP binding"/>
    <property type="evidence" value="ECO:0007669"/>
    <property type="project" value="UniProtKB-KW"/>
</dbReference>
<reference evidence="6 7" key="1">
    <citation type="journal article" date="2011" name="Genome Biol. Evol.">
        <title>Complete nucleomorph genome sequence of the nonphotosynthetic alga Cryptomonas paramecium reveals a core nucleomorph gene set.</title>
        <authorList>
            <person name="Tanifuji G."/>
            <person name="Onodera N.T."/>
            <person name="Wheeler T.J."/>
            <person name="Dlutek M."/>
            <person name="Donaher N."/>
            <person name="Archibald J.M."/>
        </authorList>
    </citation>
    <scope>NUCLEOTIDE SEQUENCE [LARGE SCALE GENOMIC DNA]</scope>
    <source>
        <strain evidence="6 7">CCAP977/2A</strain>
    </source>
</reference>
<keyword evidence="1 4" id="KW-0547">Nucleotide-binding</keyword>
<dbReference type="InterPro" id="IPR050168">
    <property type="entry name" value="AAA_ATPase_domain"/>
</dbReference>
<keyword evidence="6" id="KW-0131">Cell cycle</keyword>
<evidence type="ECO:0000256" key="3">
    <source>
        <dbReference type="ARBA" id="ARBA00023054"/>
    </source>
</evidence>
<geneLocation type="nucleomorph" evidence="6"/>
<name>F2HID9_9CRYP</name>
<dbReference type="GeneID" id="10447317"/>
<dbReference type="Gene3D" id="1.10.8.60">
    <property type="match status" value="2"/>
</dbReference>
<evidence type="ECO:0000313" key="6">
    <source>
        <dbReference type="EMBL" id="AEA39063.1"/>
    </source>
</evidence>
<dbReference type="InterPro" id="IPR027417">
    <property type="entry name" value="P-loop_NTPase"/>
</dbReference>
<evidence type="ECO:0000313" key="7">
    <source>
        <dbReference type="Proteomes" id="UP000243423"/>
    </source>
</evidence>
<dbReference type="GO" id="GO:1990275">
    <property type="term" value="F:preribosome binding"/>
    <property type="evidence" value="ECO:0007669"/>
    <property type="project" value="TreeGrafter"/>
</dbReference>
<dbReference type="GO" id="GO:0003723">
    <property type="term" value="F:RNA binding"/>
    <property type="evidence" value="ECO:0007669"/>
    <property type="project" value="TreeGrafter"/>
</dbReference>
<keyword evidence="2 4" id="KW-0067">ATP-binding</keyword>
<dbReference type="GO" id="GO:0005634">
    <property type="term" value="C:nucleus"/>
    <property type="evidence" value="ECO:0007669"/>
    <property type="project" value="TreeGrafter"/>
</dbReference>
<dbReference type="Pfam" id="PF00004">
    <property type="entry name" value="AAA"/>
    <property type="match status" value="2"/>
</dbReference>
<dbReference type="InterPro" id="IPR003959">
    <property type="entry name" value="ATPase_AAA_core"/>
</dbReference>
<dbReference type="GO" id="GO:0042254">
    <property type="term" value="P:ribosome biogenesis"/>
    <property type="evidence" value="ECO:0007669"/>
    <property type="project" value="TreeGrafter"/>
</dbReference>
<dbReference type="GO" id="GO:0051301">
    <property type="term" value="P:cell division"/>
    <property type="evidence" value="ECO:0007669"/>
    <property type="project" value="UniProtKB-KW"/>
</dbReference>
<keyword evidence="3" id="KW-0175">Coiled coil</keyword>
<dbReference type="InterPro" id="IPR003960">
    <property type="entry name" value="ATPase_AAA_CS"/>
</dbReference>
<dbReference type="GO" id="GO:0016887">
    <property type="term" value="F:ATP hydrolysis activity"/>
    <property type="evidence" value="ECO:0007669"/>
    <property type="project" value="InterPro"/>
</dbReference>
<dbReference type="EMBL" id="CP002174">
    <property type="protein sequence ID" value="AEA39063.1"/>
    <property type="molecule type" value="Genomic_DNA"/>
</dbReference>
<evidence type="ECO:0000256" key="4">
    <source>
        <dbReference type="RuleBase" id="RU003651"/>
    </source>
</evidence>
<evidence type="ECO:0000259" key="5">
    <source>
        <dbReference type="SMART" id="SM00382"/>
    </source>
</evidence>
<dbReference type="FunFam" id="3.40.50.300:FF:001025">
    <property type="entry name" value="ATPase family, AAA domain-containing 2B"/>
    <property type="match status" value="1"/>
</dbReference>
<dbReference type="InterPro" id="IPR003593">
    <property type="entry name" value="AAA+_ATPase"/>
</dbReference>
<organism evidence="6 7">
    <name type="scientific">Cryptomonas paramaecium</name>
    <dbReference type="NCBI Taxonomy" id="2898"/>
    <lineage>
        <taxon>Eukaryota</taxon>
        <taxon>Cryptophyceae</taxon>
        <taxon>Cryptomonadales</taxon>
        <taxon>Cryptomonadaceae</taxon>
        <taxon>Cryptomonas</taxon>
    </lineage>
</organism>
<dbReference type="RefSeq" id="XP_003239961.1">
    <property type="nucleotide sequence ID" value="XM_003239913.1"/>
</dbReference>
<dbReference type="PANTHER" id="PTHR23077:SF171">
    <property type="entry name" value="NUCLEAR VALOSIN-CONTAINING PROTEIN-LIKE"/>
    <property type="match status" value="1"/>
</dbReference>
<proteinExistence type="inferred from homology"/>
<gene>
    <name evidence="6" type="primary">cdc48a</name>
    <name evidence="6" type="ORF">CPARA_3gp405</name>
</gene>
<keyword evidence="6" id="KW-0132">Cell division</keyword>
<accession>F2HID9</accession>
<dbReference type="PROSITE" id="PS00674">
    <property type="entry name" value="AAA"/>
    <property type="match status" value="1"/>
</dbReference>
<dbReference type="Gene3D" id="3.40.50.300">
    <property type="entry name" value="P-loop containing nucleotide triphosphate hydrolases"/>
    <property type="match status" value="2"/>
</dbReference>
<comment type="similarity">
    <text evidence="4">Belongs to the AAA ATPase family.</text>
</comment>